<feature type="compositionally biased region" description="Pro residues" evidence="1">
    <location>
        <begin position="54"/>
        <end position="70"/>
    </location>
</feature>
<evidence type="ECO:0008006" key="4">
    <source>
        <dbReference type="Google" id="ProtNLM"/>
    </source>
</evidence>
<evidence type="ECO:0000313" key="3">
    <source>
        <dbReference type="Proteomes" id="UP001597145"/>
    </source>
</evidence>
<reference evidence="3" key="1">
    <citation type="journal article" date="2019" name="Int. J. Syst. Evol. Microbiol.">
        <title>The Global Catalogue of Microorganisms (GCM) 10K type strain sequencing project: providing services to taxonomists for standard genome sequencing and annotation.</title>
        <authorList>
            <consortium name="The Broad Institute Genomics Platform"/>
            <consortium name="The Broad Institute Genome Sequencing Center for Infectious Disease"/>
            <person name="Wu L."/>
            <person name="Ma J."/>
        </authorList>
    </citation>
    <scope>NUCLEOTIDE SEQUENCE [LARGE SCALE GENOMIC DNA]</scope>
    <source>
        <strain evidence="3">JCM 12165</strain>
    </source>
</reference>
<feature type="region of interest" description="Disordered" evidence="1">
    <location>
        <begin position="46"/>
        <end position="70"/>
    </location>
</feature>
<name>A0ABW4FG14_9PSEU</name>
<proteinExistence type="predicted"/>
<evidence type="ECO:0000256" key="1">
    <source>
        <dbReference type="SAM" id="MobiDB-lite"/>
    </source>
</evidence>
<comment type="caution">
    <text evidence="2">The sequence shown here is derived from an EMBL/GenBank/DDBJ whole genome shotgun (WGS) entry which is preliminary data.</text>
</comment>
<protein>
    <recommendedName>
        <fullName evidence="4">Rhodanese domain-containing protein</fullName>
    </recommendedName>
</protein>
<evidence type="ECO:0000313" key="2">
    <source>
        <dbReference type="EMBL" id="MFD1529578.1"/>
    </source>
</evidence>
<organism evidence="2 3">
    <name type="scientific">Pseudonocardia aurantiaca</name>
    <dbReference type="NCBI Taxonomy" id="75290"/>
    <lineage>
        <taxon>Bacteria</taxon>
        <taxon>Bacillati</taxon>
        <taxon>Actinomycetota</taxon>
        <taxon>Actinomycetes</taxon>
        <taxon>Pseudonocardiales</taxon>
        <taxon>Pseudonocardiaceae</taxon>
        <taxon>Pseudonocardia</taxon>
    </lineage>
</organism>
<dbReference type="EMBL" id="JBHUCP010000005">
    <property type="protein sequence ID" value="MFD1529578.1"/>
    <property type="molecule type" value="Genomic_DNA"/>
</dbReference>
<gene>
    <name evidence="2" type="ORF">ACFSCY_09015</name>
</gene>
<sequence>MVGQLADLPAALAARPLAEASSRLTIEQLAELRGLESDLQLIDVRNPGTHRLMPAPPPAWPDAPRPPTAI</sequence>
<dbReference type="Proteomes" id="UP001597145">
    <property type="component" value="Unassembled WGS sequence"/>
</dbReference>
<accession>A0ABW4FG14</accession>
<dbReference type="RefSeq" id="WP_343981637.1">
    <property type="nucleotide sequence ID" value="NZ_BAAAJG010000015.1"/>
</dbReference>
<keyword evidence="3" id="KW-1185">Reference proteome</keyword>